<dbReference type="InParanoid" id="A0A1S0TH90"/>
<proteinExistence type="predicted"/>
<name>A0A1S0TH90_LOALO</name>
<dbReference type="KEGG" id="loa:LOAG_14927"/>
<feature type="signal peptide" evidence="6">
    <location>
        <begin position="1"/>
        <end position="16"/>
    </location>
</feature>
<evidence type="ECO:0000256" key="4">
    <source>
        <dbReference type="ARBA" id="ARBA00022833"/>
    </source>
</evidence>
<gene>
    <name evidence="8" type="ORF">LOAG_14927</name>
</gene>
<dbReference type="CTD" id="9952412"/>
<dbReference type="PROSITE" id="PS50157">
    <property type="entry name" value="ZINC_FINGER_C2H2_2"/>
    <property type="match status" value="1"/>
</dbReference>
<dbReference type="EMBL" id="JH712814">
    <property type="protein sequence ID" value="EFO13601.2"/>
    <property type="molecule type" value="Genomic_DNA"/>
</dbReference>
<evidence type="ECO:0000259" key="7">
    <source>
        <dbReference type="PROSITE" id="PS50157"/>
    </source>
</evidence>
<dbReference type="Gene3D" id="3.30.160.60">
    <property type="entry name" value="Classic Zinc Finger"/>
    <property type="match status" value="1"/>
</dbReference>
<sequence>MHFTCIIFVLFQLSDTQTIVSSFKVQKIEDSTAIFLRSYKQSRWIGPSDLSAPEVIREQTSVRINQKKIWLKWYQNGTSDIQIIKRKQPQRTTHTGEKWLKCEWTHMIIIDTQGLVLPGKESAYTYNDSYGKKPFSCSKCGKNFTGSSNVLRHTLICA</sequence>
<evidence type="ECO:0000256" key="3">
    <source>
        <dbReference type="ARBA" id="ARBA00022771"/>
    </source>
</evidence>
<evidence type="ECO:0000256" key="1">
    <source>
        <dbReference type="ARBA" id="ARBA00022723"/>
    </source>
</evidence>
<dbReference type="GeneID" id="9952412"/>
<dbReference type="OrthoDB" id="654211at2759"/>
<evidence type="ECO:0000256" key="5">
    <source>
        <dbReference type="PROSITE-ProRule" id="PRU00042"/>
    </source>
</evidence>
<dbReference type="FunFam" id="3.30.160.60:FF:000110">
    <property type="entry name" value="Zinc finger protein-like"/>
    <property type="match status" value="1"/>
</dbReference>
<keyword evidence="4" id="KW-0862">Zinc</keyword>
<evidence type="ECO:0000313" key="8">
    <source>
        <dbReference type="EMBL" id="EFO13601.2"/>
    </source>
</evidence>
<feature type="chain" id="PRO_5010365891" description="C2H2-type domain-containing protein" evidence="6">
    <location>
        <begin position="17"/>
        <end position="158"/>
    </location>
</feature>
<keyword evidence="2" id="KW-0677">Repeat</keyword>
<dbReference type="SUPFAM" id="SSF57667">
    <property type="entry name" value="beta-beta-alpha zinc fingers"/>
    <property type="match status" value="1"/>
</dbReference>
<evidence type="ECO:0000256" key="6">
    <source>
        <dbReference type="SAM" id="SignalP"/>
    </source>
</evidence>
<dbReference type="InterPro" id="IPR013087">
    <property type="entry name" value="Znf_C2H2_type"/>
</dbReference>
<protein>
    <recommendedName>
        <fullName evidence="7">C2H2-type domain-containing protein</fullName>
    </recommendedName>
</protein>
<dbReference type="AlphaFoldDB" id="A0A1S0TH90"/>
<accession>A0A1S0TH90</accession>
<reference evidence="8" key="1">
    <citation type="submission" date="2012-04" db="EMBL/GenBank/DDBJ databases">
        <title>The Genome Sequence of Loa loa.</title>
        <authorList>
            <consortium name="The Broad Institute Genome Sequencing Platform"/>
            <consortium name="Broad Institute Genome Sequencing Center for Infectious Disease"/>
            <person name="Nutman T.B."/>
            <person name="Fink D.L."/>
            <person name="Russ C."/>
            <person name="Young S."/>
            <person name="Zeng Q."/>
            <person name="Gargeya S."/>
            <person name="Alvarado L."/>
            <person name="Berlin A."/>
            <person name="Chapman S.B."/>
            <person name="Chen Z."/>
            <person name="Freedman E."/>
            <person name="Gellesch M."/>
            <person name="Goldberg J."/>
            <person name="Griggs A."/>
            <person name="Gujja S."/>
            <person name="Heilman E.R."/>
            <person name="Heiman D."/>
            <person name="Howarth C."/>
            <person name="Mehta T."/>
            <person name="Neiman D."/>
            <person name="Pearson M."/>
            <person name="Roberts A."/>
            <person name="Saif S."/>
            <person name="Shea T."/>
            <person name="Shenoy N."/>
            <person name="Sisk P."/>
            <person name="Stolte C."/>
            <person name="Sykes S."/>
            <person name="White J."/>
            <person name="Yandava C."/>
            <person name="Haas B."/>
            <person name="Henn M.R."/>
            <person name="Nusbaum C."/>
            <person name="Birren B."/>
        </authorList>
    </citation>
    <scope>NUCLEOTIDE SEQUENCE [LARGE SCALE GENOMIC DNA]</scope>
</reference>
<dbReference type="RefSeq" id="XP_020301008.1">
    <property type="nucleotide sequence ID" value="XM_020448876.1"/>
</dbReference>
<organism evidence="8">
    <name type="scientific">Loa loa</name>
    <name type="common">Eye worm</name>
    <name type="synonym">Filaria loa</name>
    <dbReference type="NCBI Taxonomy" id="7209"/>
    <lineage>
        <taxon>Eukaryota</taxon>
        <taxon>Metazoa</taxon>
        <taxon>Ecdysozoa</taxon>
        <taxon>Nematoda</taxon>
        <taxon>Chromadorea</taxon>
        <taxon>Rhabditida</taxon>
        <taxon>Spirurina</taxon>
        <taxon>Spiruromorpha</taxon>
        <taxon>Filarioidea</taxon>
        <taxon>Onchocercidae</taxon>
        <taxon>Loa</taxon>
    </lineage>
</organism>
<keyword evidence="1" id="KW-0479">Metal-binding</keyword>
<dbReference type="InterPro" id="IPR036236">
    <property type="entry name" value="Znf_C2H2_sf"/>
</dbReference>
<evidence type="ECO:0000256" key="2">
    <source>
        <dbReference type="ARBA" id="ARBA00022737"/>
    </source>
</evidence>
<feature type="domain" description="C2H2-type" evidence="7">
    <location>
        <begin position="135"/>
        <end position="158"/>
    </location>
</feature>
<keyword evidence="3 5" id="KW-0863">Zinc-finger</keyword>
<dbReference type="GO" id="GO:0008270">
    <property type="term" value="F:zinc ion binding"/>
    <property type="evidence" value="ECO:0007669"/>
    <property type="project" value="UniProtKB-KW"/>
</dbReference>
<keyword evidence="6" id="KW-0732">Signal</keyword>